<dbReference type="GO" id="GO:0005737">
    <property type="term" value="C:cytoplasm"/>
    <property type="evidence" value="ECO:0007669"/>
    <property type="project" value="UniProtKB-SubCell"/>
</dbReference>
<dbReference type="EMBL" id="JACXSI010000012">
    <property type="protein sequence ID" value="MBD3108014.1"/>
    <property type="molecule type" value="Genomic_DNA"/>
</dbReference>
<evidence type="ECO:0000313" key="11">
    <source>
        <dbReference type="EMBL" id="MBD3108014.1"/>
    </source>
</evidence>
<dbReference type="PANTHER" id="PTHR34471:SF1">
    <property type="entry name" value="ARGININE REPRESSOR"/>
    <property type="match status" value="1"/>
</dbReference>
<comment type="similarity">
    <text evidence="2 7">Belongs to the ArgR family.</text>
</comment>
<dbReference type="GO" id="GO:1900079">
    <property type="term" value="P:regulation of arginine biosynthetic process"/>
    <property type="evidence" value="ECO:0007669"/>
    <property type="project" value="UniProtKB-UniRule"/>
</dbReference>
<evidence type="ECO:0000256" key="7">
    <source>
        <dbReference type="HAMAP-Rule" id="MF_00173"/>
    </source>
</evidence>
<evidence type="ECO:0000256" key="6">
    <source>
        <dbReference type="ARBA" id="ARBA00023163"/>
    </source>
</evidence>
<evidence type="ECO:0000256" key="1">
    <source>
        <dbReference type="ARBA" id="ARBA00004496"/>
    </source>
</evidence>
<dbReference type="Pfam" id="PF02863">
    <property type="entry name" value="Arg_repressor_C"/>
    <property type="match status" value="1"/>
</dbReference>
<keyword evidence="7" id="KW-0055">Arginine biosynthesis</keyword>
<evidence type="ECO:0000256" key="8">
    <source>
        <dbReference type="NCBIfam" id="TIGR01529"/>
    </source>
</evidence>
<dbReference type="GO" id="GO:0003700">
    <property type="term" value="F:DNA-binding transcription factor activity"/>
    <property type="evidence" value="ECO:0007669"/>
    <property type="project" value="UniProtKB-UniRule"/>
</dbReference>
<dbReference type="PRINTS" id="PR01467">
    <property type="entry name" value="ARGREPRESSOR"/>
</dbReference>
<dbReference type="HAMAP" id="MF_00173">
    <property type="entry name" value="Arg_repressor"/>
    <property type="match status" value="1"/>
</dbReference>
<feature type="domain" description="Arginine repressor C-terminal" evidence="10">
    <location>
        <begin position="82"/>
        <end position="146"/>
    </location>
</feature>
<evidence type="ECO:0000256" key="2">
    <source>
        <dbReference type="ARBA" id="ARBA00008316"/>
    </source>
</evidence>
<dbReference type="SUPFAM" id="SSF55252">
    <property type="entry name" value="C-terminal domain of arginine repressor"/>
    <property type="match status" value="1"/>
</dbReference>
<dbReference type="Gene3D" id="3.30.1360.40">
    <property type="match status" value="1"/>
</dbReference>
<keyword evidence="6 7" id="KW-0804">Transcription</keyword>
<dbReference type="InterPro" id="IPR020900">
    <property type="entry name" value="Arg_repress_DNA-bd"/>
</dbReference>
<evidence type="ECO:0000259" key="10">
    <source>
        <dbReference type="Pfam" id="PF02863"/>
    </source>
</evidence>
<dbReference type="Gene3D" id="1.10.10.10">
    <property type="entry name" value="Winged helix-like DNA-binding domain superfamily/Winged helix DNA-binding domain"/>
    <property type="match status" value="1"/>
</dbReference>
<name>A0A927CZ58_9BACI</name>
<dbReference type="InterPro" id="IPR036251">
    <property type="entry name" value="Arg_repress_C_sf"/>
</dbReference>
<evidence type="ECO:0000313" key="12">
    <source>
        <dbReference type="Proteomes" id="UP000602076"/>
    </source>
</evidence>
<proteinExistence type="inferred from homology"/>
<dbReference type="Proteomes" id="UP000602076">
    <property type="component" value="Unassembled WGS sequence"/>
</dbReference>
<dbReference type="AlphaFoldDB" id="A0A927CZ58"/>
<keyword evidence="7" id="KW-0678">Repressor</keyword>
<organism evidence="11 12">
    <name type="scientific">Peribacillus faecalis</name>
    <dbReference type="NCBI Taxonomy" id="2772559"/>
    <lineage>
        <taxon>Bacteria</taxon>
        <taxon>Bacillati</taxon>
        <taxon>Bacillota</taxon>
        <taxon>Bacilli</taxon>
        <taxon>Bacillales</taxon>
        <taxon>Bacillaceae</taxon>
        <taxon>Peribacillus</taxon>
    </lineage>
</organism>
<comment type="pathway">
    <text evidence="7">Amino-acid biosynthesis; L-arginine biosynthesis [regulation].</text>
</comment>
<dbReference type="InterPro" id="IPR001669">
    <property type="entry name" value="Arg_repress"/>
</dbReference>
<evidence type="ECO:0000256" key="5">
    <source>
        <dbReference type="ARBA" id="ARBA00023125"/>
    </source>
</evidence>
<evidence type="ECO:0000259" key="9">
    <source>
        <dbReference type="Pfam" id="PF01316"/>
    </source>
</evidence>
<dbReference type="GO" id="GO:0034618">
    <property type="term" value="F:arginine binding"/>
    <property type="evidence" value="ECO:0007669"/>
    <property type="project" value="InterPro"/>
</dbReference>
<dbReference type="SUPFAM" id="SSF46785">
    <property type="entry name" value="Winged helix' DNA-binding domain"/>
    <property type="match status" value="1"/>
</dbReference>
<dbReference type="RefSeq" id="WP_190997604.1">
    <property type="nucleotide sequence ID" value="NZ_JACXSI010000012.1"/>
</dbReference>
<dbReference type="PANTHER" id="PTHR34471">
    <property type="entry name" value="ARGININE REPRESSOR"/>
    <property type="match status" value="1"/>
</dbReference>
<dbReference type="NCBIfam" id="TIGR01529">
    <property type="entry name" value="argR_whole"/>
    <property type="match status" value="1"/>
</dbReference>
<evidence type="ECO:0000256" key="3">
    <source>
        <dbReference type="ARBA" id="ARBA00022490"/>
    </source>
</evidence>
<feature type="domain" description="Arginine repressor DNA-binding" evidence="9">
    <location>
        <begin position="1"/>
        <end position="66"/>
    </location>
</feature>
<keyword evidence="3 7" id="KW-0963">Cytoplasm</keyword>
<comment type="caution">
    <text evidence="11">The sequence shown here is derived from an EMBL/GenBank/DDBJ whole genome shotgun (WGS) entry which is preliminary data.</text>
</comment>
<dbReference type="GO" id="GO:0003677">
    <property type="term" value="F:DNA binding"/>
    <property type="evidence" value="ECO:0007669"/>
    <property type="project" value="UniProtKB-KW"/>
</dbReference>
<dbReference type="InterPro" id="IPR036390">
    <property type="entry name" value="WH_DNA-bd_sf"/>
</dbReference>
<protein>
    <recommendedName>
        <fullName evidence="7 8">Arginine repressor</fullName>
    </recommendedName>
</protein>
<keyword evidence="7" id="KW-0028">Amino-acid biosynthesis</keyword>
<dbReference type="InterPro" id="IPR036388">
    <property type="entry name" value="WH-like_DNA-bd_sf"/>
</dbReference>
<keyword evidence="12" id="KW-1185">Reference proteome</keyword>
<dbReference type="Pfam" id="PF01316">
    <property type="entry name" value="Arg_repressor"/>
    <property type="match status" value="1"/>
</dbReference>
<evidence type="ECO:0000256" key="4">
    <source>
        <dbReference type="ARBA" id="ARBA00023015"/>
    </source>
</evidence>
<comment type="subcellular location">
    <subcellularLocation>
        <location evidence="1 7">Cytoplasm</location>
    </subcellularLocation>
</comment>
<accession>A0A927CZ58</accession>
<keyword evidence="4 7" id="KW-0805">Transcription regulation</keyword>
<sequence length="150" mass="17384">MNKDRRHFFLRKIIEEHEVEKQEQLVELLNANGMEVTQATISRDIKELNLAKVPTKNGTLKYAFITNKNVDAQYQKLLRKIQEVVEKIDCVDHLLVIRTIPGNAHVIGALLDEMQWEEMMGCVCGNDTCLIITRTEQDTETLYNRLIKKS</sequence>
<keyword evidence="5 7" id="KW-0238">DNA-binding</keyword>
<dbReference type="InterPro" id="IPR020899">
    <property type="entry name" value="Arg_repress_C"/>
</dbReference>
<gene>
    <name evidence="7 11" type="primary">argR</name>
    <name evidence="11" type="ORF">IEO70_06510</name>
</gene>
<dbReference type="GO" id="GO:0006526">
    <property type="term" value="P:L-arginine biosynthetic process"/>
    <property type="evidence" value="ECO:0007669"/>
    <property type="project" value="UniProtKB-KW"/>
</dbReference>
<reference evidence="11" key="1">
    <citation type="submission" date="2020-09" db="EMBL/GenBank/DDBJ databases">
        <title>Bacillus faecalis sp. nov., a moderately halophilic bacterium isolated from cow faeces.</title>
        <authorList>
            <person name="Jiang L."/>
            <person name="Lee J."/>
        </authorList>
    </citation>
    <scope>NUCLEOTIDE SEQUENCE</scope>
    <source>
        <strain evidence="11">AGMB 02131</strain>
    </source>
</reference>
<comment type="function">
    <text evidence="7">Regulates arginine biosynthesis genes.</text>
</comment>
<dbReference type="GO" id="GO:0051259">
    <property type="term" value="P:protein complex oligomerization"/>
    <property type="evidence" value="ECO:0007669"/>
    <property type="project" value="InterPro"/>
</dbReference>